<feature type="domain" description="PA14" evidence="1">
    <location>
        <begin position="1660"/>
        <end position="1814"/>
    </location>
</feature>
<dbReference type="Gene3D" id="2.60.120.200">
    <property type="match status" value="1"/>
</dbReference>
<dbReference type="InterPro" id="IPR037524">
    <property type="entry name" value="PA14/GLEYA"/>
</dbReference>
<dbReference type="EMBL" id="CAKLPY010000001">
    <property type="protein sequence ID" value="CAH0994234.1"/>
    <property type="molecule type" value="Genomic_DNA"/>
</dbReference>
<dbReference type="SUPFAM" id="SSF49899">
    <property type="entry name" value="Concanavalin A-like lectins/glucanases"/>
    <property type="match status" value="1"/>
</dbReference>
<accession>A0ABM9AKF7</accession>
<dbReference type="InterPro" id="IPR011658">
    <property type="entry name" value="PA14_dom"/>
</dbReference>
<dbReference type="Gene3D" id="2.180.10.10">
    <property type="entry name" value="RHS repeat-associated core"/>
    <property type="match status" value="1"/>
</dbReference>
<protein>
    <recommendedName>
        <fullName evidence="1">PA14 domain-containing protein</fullName>
    </recommendedName>
</protein>
<name>A0ABM9AKF7_9BACT</name>
<dbReference type="InterPro" id="IPR013320">
    <property type="entry name" value="ConA-like_dom_sf"/>
</dbReference>
<dbReference type="Gene3D" id="2.60.40.10">
    <property type="entry name" value="Immunoglobulins"/>
    <property type="match status" value="1"/>
</dbReference>
<dbReference type="Pfam" id="PF20041">
    <property type="entry name" value="DUF6443"/>
    <property type="match status" value="1"/>
</dbReference>
<evidence type="ECO:0000313" key="2">
    <source>
        <dbReference type="EMBL" id="CAH0994234.1"/>
    </source>
</evidence>
<reference evidence="2" key="1">
    <citation type="submission" date="2021-12" db="EMBL/GenBank/DDBJ databases">
        <authorList>
            <person name="Rodrigo-Torres L."/>
            <person name="Arahal R. D."/>
            <person name="Lucena T."/>
        </authorList>
    </citation>
    <scope>NUCLEOTIDE SEQUENCE</scope>
    <source>
        <strain evidence="2">CECT 8858</strain>
    </source>
</reference>
<gene>
    <name evidence="2" type="ORF">EMA8858_00343</name>
</gene>
<evidence type="ECO:0000259" key="1">
    <source>
        <dbReference type="PROSITE" id="PS51820"/>
    </source>
</evidence>
<dbReference type="SMART" id="SM00758">
    <property type="entry name" value="PA14"/>
    <property type="match status" value="1"/>
</dbReference>
<keyword evidence="3" id="KW-1185">Reference proteome</keyword>
<dbReference type="SUPFAM" id="SSF56988">
    <property type="entry name" value="Anthrax protective antigen"/>
    <property type="match status" value="1"/>
</dbReference>
<dbReference type="NCBIfam" id="TIGR03696">
    <property type="entry name" value="Rhs_assc_core"/>
    <property type="match status" value="1"/>
</dbReference>
<evidence type="ECO:0000313" key="3">
    <source>
        <dbReference type="Proteomes" id="UP000837932"/>
    </source>
</evidence>
<dbReference type="InterPro" id="IPR013783">
    <property type="entry name" value="Ig-like_fold"/>
</dbReference>
<dbReference type="InterPro" id="IPR022385">
    <property type="entry name" value="Rhs_assc_core"/>
</dbReference>
<dbReference type="Gene3D" id="3.90.182.10">
    <property type="entry name" value="Toxin - Anthrax Protective Antigen,domain 1"/>
    <property type="match status" value="1"/>
</dbReference>
<organism evidence="2 3">
    <name type="scientific">Emticicia aquatica</name>
    <dbReference type="NCBI Taxonomy" id="1681835"/>
    <lineage>
        <taxon>Bacteria</taxon>
        <taxon>Pseudomonadati</taxon>
        <taxon>Bacteroidota</taxon>
        <taxon>Cytophagia</taxon>
        <taxon>Cytophagales</taxon>
        <taxon>Leadbetterellaceae</taxon>
        <taxon>Emticicia</taxon>
    </lineage>
</organism>
<dbReference type="Pfam" id="PF07691">
    <property type="entry name" value="PA14"/>
    <property type="match status" value="1"/>
</dbReference>
<proteinExistence type="predicted"/>
<dbReference type="InterPro" id="IPR045619">
    <property type="entry name" value="DUF6443"/>
</dbReference>
<comment type="caution">
    <text evidence="2">The sequence shown here is derived from an EMBL/GenBank/DDBJ whole genome shotgun (WGS) entry which is preliminary data.</text>
</comment>
<sequence>MSSPSRLKALSIEIMKHNNHKTVFVSLLTLLLLVSFSPPLKKTKKVKAKPMVTYLPKEVGAIKSVTSQPVSLDRELVSRVVDNTPMNQNLQSSGRIDSVVKVGRTIEHSIRLNEIKIIQPIPPLPVKLLRLDSKSGLFKLSEKLNSNVQEETASSLREYYKYDSTSREFEKTINKKLNTTLELGGFDPVRFTLSSNKDSVNIGEEIEIKITVDYLDVSPSLMFQFEGSNAFTLKMLFPDGFIKTGGTYYDYMQGKVDKANPKQEFTIKGVFEAQSKEPCFSLLRSFAGAGVNDIWEKKEEKCIYYIVKAINKTNSLRNDYTINTIPTLTTSAPSTCGSNTFSISIGNCLVPSNITTINDTTSYKNAVTIEAWNIYEDGSYSSSLSVNYATLLRNSTPIINNNLLSVTHSSIYFGCSCMPSNTIKRKVKITCKGNNSTQEHTSGSISGFSLIPSPPTITPESLLNGGVKLTVTGCVGGLITWEDGSVFLNNNNPTPAERIVNPSQTTTYSAICTLACQSTPSYYTIIINPCGAATPTITASGLELTANGTCTGGEYKWYKNYNTEITPSSQIITGELGNTYQVRCFISESCKSSLSDEITLSSCNVAIPTINEAATITIPTDQTTTLSTSSSCLFEGINGTFEWYKDDTFYSDQSHISAGVGCYKLRCRINDDCYSTFTSAVCVKNNNCGDFTLFAYSNATARQCGVSVGEPLILYGGIENGITPDEIQWWFAGSLIPNSNSGTFTVKQLTTLNDSGEYTLKVKKNGIWCETKFTLSICPCNFSASPMYSFTGNVQSGTTTLYSSNNCPTCTHIWTLPNGTTRNVSGFSLLNNERMNGVFTLSVTKNGCVSGGNVDVRTPLPPSYNSVVSNAFCDNVSGSLRDTNNPGLTLGSVTLEYKNMTTNVTTIKNIQPTNYGYFYFPWTLPPNITYQVKVKDPSGNYIGPYQNAPAIILCCTLAIDPILKTETVCNTTIRKGRYVIYLKGHSTAVQLQYRLLKKTYNSNNESVYQPTTPNWSIIPVGTAISFLQFTDLERGFYQLEIVEGTNPNNQGCKINTNFVIDCVGTNSTACGTPPLITAIPDKILIEGGTITPTLIAEPMATSNNTSAGLGNVAVLSGANSIQLGSQDGTQSNTFEAWIKAENNSDITVGYIGAGEKHRKLMQYWGKQNPFYNTLSVGSNGVTLIEDIPTKENARRVAISFTKILTGWNHIALVYRNHIPEIYINGKLEGKATQSIYTIQNVQVSDTYDTQIGYTQNLGFIGSVDEIRLWYGTLGNTSDLTAATISQNLKSRDNVPVIGTGKYWAFEEIDPLKNVSGSNYDKLKFEENVQIRATNTSDDKLPQSQDYKWYLNGVNLATKSFYTTLIDQLKPDSQTYVLHYTGDNGVDCQTSKTIKIRRCLSISPNTTQIVCEGTPVTLTATGNVGSTFTWYKVGKTTALATTATFAVPTNAEGNGIYYAKSSTCNSESDKVEVKHVVIAKPTVLAIPNPATAGRSAIFKGNYIGDTGTPPSYLWTGPNNFVSSFQNPELTNLSQTTNAGIYTLTITQTANNLTCNSTATTKLLINAASCGLTVGTDIDCVNNLGKISVVVIGNTTGRTIQYSINNGEIWQSSNIFTNLLNGDYDIAVRSNQSTIAADQITDSDYCYVTPQQVIISCATVCSVQKKLNYDRWDNIEGTEIGDFTSTQLGVIFNQPKTVSAFAPNRAGNEPNFDIRNGTTPNFIARMRGFICPPVSGTYTFYMKADNSAKLFINGSPIIWVHDNPNNHDQEVSGTVTLIANTQATIEVHHKQGISASFVILSWQAGSSPKVLVSADYLSPTITTVNPCQDFNFTLTTTPNRISEKIVEGTEIKAIATATNGNSSGFVWTATDNALTIFDAPKGITGAVTRTVETNIPVYLRPALISSETGQGPFERKYKVAFGNAPAGCYQEVTLNVIKQTCDCPTNDCDNVEILNPSLVTNFGTSQNFVAETVYLDESASTGFQTVTYFDGLGRPKQKINIHAGPEQQDMVQPIEYDAFGRMPKNFLPYPVIGNNGNLVANATTNVVNWYQTAVGKEGSNTPFTQTTFEASPLSRPTEQVAIGNDKLANKTEIVYGTNAADIKMFTVSGSSVAVGTYPVNTLYKTQNKEVAVGTTGNLITVEYKDKEGRVVCKDVGGLRTYYVYNDLGQLVCVVPPKAIGAIIDNAFTLFATTSAAINELIFAYEYNDRGLMVRKKIPSSKAVMIEYYTTGIHTDMLMKTTETRNDLPLITRIEYDDLNRPLNTYVSINNQPEVLVMHHDYDEYPDGHPEFQPSKFYSPTGNVPAIQTDVVKLKGLEVSSWSLVTNADGNYDEGKKLITTTYFDTKNRPVQVIKKNYGGGNDINSSDLDFVGRVRGAMTSINLHGTLETKTRNGYDYGGRNATICQKIDNGSYSEKWQPIARYNYNDIGEMVQKTLGCRMQVVDYEYNISGWLSKINNPDGLKVTATKEFDFFGMKLGYTGDGNINQQIYANGQRKYLTNNNNDPYDIDQKKYTYTFGYDTQKRLLTANMAGEGKSFNLLMGAYDVNGNITTLNRTVNGTPVDNLGYNYANNTNLLTNVTEGVAGANGEKYFKGTANYAYYLDGSLKNDDKKGATFTYSASTLPAKITGSSKTYEYIYDAAGGKLQTKVGANTYEYAGNAVYLNNILEFVGTPEGRWLPKEQLYAYVADRTDPIANESSKTAAKYGRFEYILKDHLSNSRVACRCVEKPTATTTTDAAYLPAETLTEHYEPWGASIAADILTNPLQSINTPQNRFTYNGKELQTDIGLFEYGFRWYDPMNARFTSVDPLSNDYAYKTPYDYAENEPIAGIDLDGAERAQSTTSMGSSSIQTSAVPKEQQYIYTETNQLDGFAGVNGEVKMGVTHAFYDKTLGIGLGLIVNVYSVSVAKAQLGIPSSEGELFTEKNNIITSQEIKGELLGFGAGLKSETTYQGYNKKVESKERVISIPFVEFSFKEATNYVKEKGQYVQKGKSQSDYYLSFFKSQTVEGAGVTFEGKAEVKINSTFFSGGGKGYIDLNKNFVMHQDNTKTKLPNLIIQKK</sequence>
<dbReference type="PROSITE" id="PS51820">
    <property type="entry name" value="PA14"/>
    <property type="match status" value="1"/>
</dbReference>
<dbReference type="Pfam" id="PF13385">
    <property type="entry name" value="Laminin_G_3"/>
    <property type="match status" value="1"/>
</dbReference>
<dbReference type="Proteomes" id="UP000837932">
    <property type="component" value="Unassembled WGS sequence"/>
</dbReference>